<dbReference type="EC" id="2.7.11.1" evidence="1"/>
<dbReference type="Pfam" id="PF03793">
    <property type="entry name" value="PASTA"/>
    <property type="match status" value="3"/>
</dbReference>
<dbReference type="PROSITE" id="PS00108">
    <property type="entry name" value="PROTEIN_KINASE_ST"/>
    <property type="match status" value="1"/>
</dbReference>
<feature type="domain" description="Protein kinase" evidence="11">
    <location>
        <begin position="10"/>
        <end position="273"/>
    </location>
</feature>
<evidence type="ECO:0000313" key="14">
    <source>
        <dbReference type="Proteomes" id="UP001524478"/>
    </source>
</evidence>
<dbReference type="PANTHER" id="PTHR43289:SF34">
    <property type="entry name" value="SERINE_THREONINE-PROTEIN KINASE YBDM-RELATED"/>
    <property type="match status" value="1"/>
</dbReference>
<comment type="catalytic activity">
    <reaction evidence="7">
        <text>L-threonyl-[protein] + ATP = O-phospho-L-threonyl-[protein] + ADP + H(+)</text>
        <dbReference type="Rhea" id="RHEA:46608"/>
        <dbReference type="Rhea" id="RHEA-COMP:11060"/>
        <dbReference type="Rhea" id="RHEA-COMP:11605"/>
        <dbReference type="ChEBI" id="CHEBI:15378"/>
        <dbReference type="ChEBI" id="CHEBI:30013"/>
        <dbReference type="ChEBI" id="CHEBI:30616"/>
        <dbReference type="ChEBI" id="CHEBI:61977"/>
        <dbReference type="ChEBI" id="CHEBI:456216"/>
        <dbReference type="EC" id="2.7.11.1"/>
    </reaction>
</comment>
<dbReference type="PANTHER" id="PTHR43289">
    <property type="entry name" value="MITOGEN-ACTIVATED PROTEIN KINASE KINASE KINASE 20-RELATED"/>
    <property type="match status" value="1"/>
</dbReference>
<gene>
    <name evidence="13" type="primary">pknB</name>
    <name evidence="13" type="ORF">NE686_01970</name>
</gene>
<feature type="binding site" evidence="9">
    <location>
        <position position="39"/>
    </location>
    <ligand>
        <name>ATP</name>
        <dbReference type="ChEBI" id="CHEBI:30616"/>
    </ligand>
</feature>
<dbReference type="Proteomes" id="UP001524478">
    <property type="component" value="Unassembled WGS sequence"/>
</dbReference>
<feature type="domain" description="PASTA" evidence="12">
    <location>
        <begin position="426"/>
        <end position="491"/>
    </location>
</feature>
<proteinExistence type="predicted"/>
<evidence type="ECO:0000256" key="3">
    <source>
        <dbReference type="ARBA" id="ARBA00022679"/>
    </source>
</evidence>
<dbReference type="PROSITE" id="PS50011">
    <property type="entry name" value="PROTEIN_KINASE_DOM"/>
    <property type="match status" value="1"/>
</dbReference>
<dbReference type="Gene3D" id="3.30.10.20">
    <property type="match status" value="3"/>
</dbReference>
<evidence type="ECO:0000259" key="11">
    <source>
        <dbReference type="PROSITE" id="PS50011"/>
    </source>
</evidence>
<evidence type="ECO:0000256" key="6">
    <source>
        <dbReference type="ARBA" id="ARBA00022840"/>
    </source>
</evidence>
<dbReference type="GO" id="GO:0016301">
    <property type="term" value="F:kinase activity"/>
    <property type="evidence" value="ECO:0007669"/>
    <property type="project" value="UniProtKB-KW"/>
</dbReference>
<feature type="transmembrane region" description="Helical" evidence="10">
    <location>
        <begin position="330"/>
        <end position="349"/>
    </location>
</feature>
<dbReference type="Pfam" id="PF00069">
    <property type="entry name" value="Pkinase"/>
    <property type="match status" value="1"/>
</dbReference>
<comment type="caution">
    <text evidence="13">The sequence shown here is derived from an EMBL/GenBank/DDBJ whole genome shotgun (WGS) entry which is preliminary data.</text>
</comment>
<feature type="domain" description="PASTA" evidence="12">
    <location>
        <begin position="358"/>
        <end position="425"/>
    </location>
</feature>
<dbReference type="InterPro" id="IPR005543">
    <property type="entry name" value="PASTA_dom"/>
</dbReference>
<dbReference type="SMART" id="SM00220">
    <property type="entry name" value="S_TKc"/>
    <property type="match status" value="1"/>
</dbReference>
<keyword evidence="3" id="KW-0808">Transferase</keyword>
<keyword evidence="10" id="KW-0472">Membrane</keyword>
<evidence type="ECO:0000256" key="7">
    <source>
        <dbReference type="ARBA" id="ARBA00047899"/>
    </source>
</evidence>
<dbReference type="RefSeq" id="WP_256310261.1">
    <property type="nucleotide sequence ID" value="NZ_JANGAC010000001.1"/>
</dbReference>
<dbReference type="SUPFAM" id="SSF56112">
    <property type="entry name" value="Protein kinase-like (PK-like)"/>
    <property type="match status" value="1"/>
</dbReference>
<organism evidence="13 14">
    <name type="scientific">Tissierella carlieri</name>
    <dbReference type="NCBI Taxonomy" id="689904"/>
    <lineage>
        <taxon>Bacteria</taxon>
        <taxon>Bacillati</taxon>
        <taxon>Bacillota</taxon>
        <taxon>Tissierellia</taxon>
        <taxon>Tissierellales</taxon>
        <taxon>Tissierellaceae</taxon>
        <taxon>Tissierella</taxon>
    </lineage>
</organism>
<dbReference type="PROSITE" id="PS00107">
    <property type="entry name" value="PROTEIN_KINASE_ATP"/>
    <property type="match status" value="1"/>
</dbReference>
<evidence type="ECO:0000256" key="5">
    <source>
        <dbReference type="ARBA" id="ARBA00022777"/>
    </source>
</evidence>
<keyword evidence="5 13" id="KW-0418">Kinase</keyword>
<evidence type="ECO:0000256" key="1">
    <source>
        <dbReference type="ARBA" id="ARBA00012513"/>
    </source>
</evidence>
<keyword evidence="4 9" id="KW-0547">Nucleotide-binding</keyword>
<keyword evidence="6 9" id="KW-0067">ATP-binding</keyword>
<sequence>MIGKILGGRYEIIEQIGGGGMALVYKAKCQLLDRFVAIKVLKDEFVNDEEFVRKFRRESQAAASLSHPNIVNIYDVGVESDGNNQIYYIVMEYIKGKTLKELIKEKGKLSIENALDYSYQIAEALQHAHKNHLVHRDIKPHNIMITDDNRVKVTDFGIARAATSSTVTTTSNVLGSVHYFSPEQARGGYTDEKSDIYSLGIVMYEMVTGKLPYQGESPITVALKHVQEDIKPPRELNSQIPIGFENVILRCVQKRQADRYSNITELIKDLKKVRNNIDDIDFNDIDSYDSHTKIIPIVDVEDDEIVKSKAQVKNTKKTKKTSKKDGSGKIIFLGIFLAFLLATSIWLGAYQLKKFFASGDLITVPKIIGMQEEQARKEIEDLGLKFEVEGRAKSSEFKVGEVISQSEAEDNKVKKGYPIRVTISEGDNLVKVPNVVSKDLEYAQELLEDAGLKTKVDYENSDTIPENVVISQDPDSGSVEPGTRIKLVVSQGEEIKHVNMIKVVGLNIEEAKKKILDLGLEVGDITPQPSETVAKDQVTWQSYVQGTKLETKTAVDLFISSGPSEESTNNGEEIDVSNKERPITFLLTPLPEVEETTIKILRTQDGITDIVYNKKHKATEESVYETFSGKIGAVFEVYCNDTLVHQRTITKDE</sequence>
<evidence type="ECO:0000259" key="12">
    <source>
        <dbReference type="PROSITE" id="PS51178"/>
    </source>
</evidence>
<dbReference type="InterPro" id="IPR017441">
    <property type="entry name" value="Protein_kinase_ATP_BS"/>
</dbReference>
<reference evidence="13 14" key="1">
    <citation type="submission" date="2022-06" db="EMBL/GenBank/DDBJ databases">
        <title>Isolation of gut microbiota from human fecal samples.</title>
        <authorList>
            <person name="Pamer E.G."/>
            <person name="Barat B."/>
            <person name="Waligurski E."/>
            <person name="Medina S."/>
            <person name="Paddock L."/>
            <person name="Mostad J."/>
        </authorList>
    </citation>
    <scope>NUCLEOTIDE SEQUENCE [LARGE SCALE GENOMIC DNA]</scope>
    <source>
        <strain evidence="13 14">DFI.7.95</strain>
    </source>
</reference>
<dbReference type="Gene3D" id="3.30.200.20">
    <property type="entry name" value="Phosphorylase Kinase, domain 1"/>
    <property type="match status" value="1"/>
</dbReference>
<keyword evidence="10" id="KW-0812">Transmembrane</keyword>
<evidence type="ECO:0000256" key="4">
    <source>
        <dbReference type="ARBA" id="ARBA00022741"/>
    </source>
</evidence>
<protein>
    <recommendedName>
        <fullName evidence="1">non-specific serine/threonine protein kinase</fullName>
        <ecNumber evidence="1">2.7.11.1</ecNumber>
    </recommendedName>
</protein>
<accession>A0ABT1S5U7</accession>
<dbReference type="InterPro" id="IPR011009">
    <property type="entry name" value="Kinase-like_dom_sf"/>
</dbReference>
<keyword evidence="10" id="KW-1133">Transmembrane helix</keyword>
<dbReference type="CDD" id="cd14014">
    <property type="entry name" value="STKc_PknB_like"/>
    <property type="match status" value="1"/>
</dbReference>
<evidence type="ECO:0000256" key="2">
    <source>
        <dbReference type="ARBA" id="ARBA00022527"/>
    </source>
</evidence>
<evidence type="ECO:0000256" key="8">
    <source>
        <dbReference type="ARBA" id="ARBA00048679"/>
    </source>
</evidence>
<dbReference type="SUPFAM" id="SSF54184">
    <property type="entry name" value="Penicillin-binding protein 2x (pbp-2x), c-terminal domain"/>
    <property type="match status" value="1"/>
</dbReference>
<evidence type="ECO:0000256" key="9">
    <source>
        <dbReference type="PROSITE-ProRule" id="PRU10141"/>
    </source>
</evidence>
<dbReference type="InterPro" id="IPR000719">
    <property type="entry name" value="Prot_kinase_dom"/>
</dbReference>
<evidence type="ECO:0000313" key="13">
    <source>
        <dbReference type="EMBL" id="MCQ4921841.1"/>
    </source>
</evidence>
<keyword evidence="14" id="KW-1185">Reference proteome</keyword>
<dbReference type="CDD" id="cd06577">
    <property type="entry name" value="PASTA_pknB"/>
    <property type="match status" value="3"/>
</dbReference>
<comment type="catalytic activity">
    <reaction evidence="8">
        <text>L-seryl-[protein] + ATP = O-phospho-L-seryl-[protein] + ADP + H(+)</text>
        <dbReference type="Rhea" id="RHEA:17989"/>
        <dbReference type="Rhea" id="RHEA-COMP:9863"/>
        <dbReference type="Rhea" id="RHEA-COMP:11604"/>
        <dbReference type="ChEBI" id="CHEBI:15378"/>
        <dbReference type="ChEBI" id="CHEBI:29999"/>
        <dbReference type="ChEBI" id="CHEBI:30616"/>
        <dbReference type="ChEBI" id="CHEBI:83421"/>
        <dbReference type="ChEBI" id="CHEBI:456216"/>
        <dbReference type="EC" id="2.7.11.1"/>
    </reaction>
</comment>
<dbReference type="SMART" id="SM00740">
    <property type="entry name" value="PASTA"/>
    <property type="match status" value="3"/>
</dbReference>
<dbReference type="Gene3D" id="1.10.510.10">
    <property type="entry name" value="Transferase(Phosphotransferase) domain 1"/>
    <property type="match status" value="1"/>
</dbReference>
<dbReference type="PROSITE" id="PS51178">
    <property type="entry name" value="PASTA"/>
    <property type="match status" value="2"/>
</dbReference>
<dbReference type="EMBL" id="JANGAC010000001">
    <property type="protein sequence ID" value="MCQ4921841.1"/>
    <property type="molecule type" value="Genomic_DNA"/>
</dbReference>
<evidence type="ECO:0000256" key="10">
    <source>
        <dbReference type="SAM" id="Phobius"/>
    </source>
</evidence>
<dbReference type="InterPro" id="IPR008271">
    <property type="entry name" value="Ser/Thr_kinase_AS"/>
</dbReference>
<name>A0ABT1S5U7_9FIRM</name>
<dbReference type="NCBIfam" id="NF033483">
    <property type="entry name" value="PknB_PASTA_kin"/>
    <property type="match status" value="1"/>
</dbReference>
<keyword evidence="2" id="KW-0723">Serine/threonine-protein kinase</keyword>